<keyword evidence="3" id="KW-1185">Reference proteome</keyword>
<gene>
    <name evidence="2" type="ORF">SUGI_1225140</name>
</gene>
<organism evidence="2 3">
    <name type="scientific">Cryptomeria japonica</name>
    <name type="common">Japanese cedar</name>
    <name type="synonym">Cupressus japonica</name>
    <dbReference type="NCBI Taxonomy" id="3369"/>
    <lineage>
        <taxon>Eukaryota</taxon>
        <taxon>Viridiplantae</taxon>
        <taxon>Streptophyta</taxon>
        <taxon>Embryophyta</taxon>
        <taxon>Tracheophyta</taxon>
        <taxon>Spermatophyta</taxon>
        <taxon>Pinopsida</taxon>
        <taxon>Pinidae</taxon>
        <taxon>Conifers II</taxon>
        <taxon>Cupressales</taxon>
        <taxon>Cupressaceae</taxon>
        <taxon>Cryptomeria</taxon>
    </lineage>
</organism>
<proteinExistence type="predicted"/>
<dbReference type="EMBL" id="BSEH01000022">
    <property type="protein sequence ID" value="GLJ56463.1"/>
    <property type="molecule type" value="Genomic_DNA"/>
</dbReference>
<feature type="region of interest" description="Disordered" evidence="1">
    <location>
        <begin position="124"/>
        <end position="152"/>
    </location>
</feature>
<accession>A0AAD3NNZ6</accession>
<dbReference type="AlphaFoldDB" id="A0AAD3NNZ6"/>
<sequence>MTVTLATLEGTSSIKKKSHIRYFLLFVFEPQKRSLTKDEIQYRVLNVFQCIRILIAHQHSQNQFHVAIQCANASKHTALSRLKQAFPEVTEQCRLHFERSWLALEKAVRKHDTIPLFYSQEAPLSQSTSPYTPSHIKDMRRKRGQSTGKHSSKSTIFKFGQIGAALIAGFLLGELLIDDLCCWVQRLGQTDPAPIDSAGQDDGAPNVPPLYRKLWESFFHA</sequence>
<dbReference type="Proteomes" id="UP001234787">
    <property type="component" value="Unassembled WGS sequence"/>
</dbReference>
<reference evidence="2" key="1">
    <citation type="submission" date="2022-12" db="EMBL/GenBank/DDBJ databases">
        <title>Chromosome-Level Genome Assembly of Japanese Cedar (Cryptomeriajaponica D. Don).</title>
        <authorList>
            <person name="Fujino T."/>
            <person name="Yamaguchi K."/>
            <person name="Yokoyama T."/>
            <person name="Hamanaka T."/>
            <person name="Harazono Y."/>
            <person name="Kamada H."/>
            <person name="Kobayashi W."/>
            <person name="Ujino-Ihara T."/>
            <person name="Uchiyama K."/>
            <person name="Matsumoto A."/>
            <person name="Izuno A."/>
            <person name="Tsumura Y."/>
            <person name="Toyoda A."/>
            <person name="Shigenobu S."/>
            <person name="Moriguchi Y."/>
            <person name="Ueno S."/>
            <person name="Kasahara M."/>
        </authorList>
    </citation>
    <scope>NUCLEOTIDE SEQUENCE</scope>
</reference>
<evidence type="ECO:0000256" key="1">
    <source>
        <dbReference type="SAM" id="MobiDB-lite"/>
    </source>
</evidence>
<protein>
    <submittedName>
        <fullName evidence="2">Uncharacterized protein</fullName>
    </submittedName>
</protein>
<evidence type="ECO:0000313" key="3">
    <source>
        <dbReference type="Proteomes" id="UP001234787"/>
    </source>
</evidence>
<evidence type="ECO:0000313" key="2">
    <source>
        <dbReference type="EMBL" id="GLJ56463.1"/>
    </source>
</evidence>
<comment type="caution">
    <text evidence="2">The sequence shown here is derived from an EMBL/GenBank/DDBJ whole genome shotgun (WGS) entry which is preliminary data.</text>
</comment>
<name>A0AAD3NNZ6_CRYJA</name>